<evidence type="ECO:0000256" key="13">
    <source>
        <dbReference type="SAM" id="Phobius"/>
    </source>
</evidence>
<dbReference type="RefSeq" id="WP_380676032.1">
    <property type="nucleotide sequence ID" value="NZ_CP173186.1"/>
</dbReference>
<dbReference type="Pfam" id="PF01292">
    <property type="entry name" value="Ni_hydr_CYTB"/>
    <property type="match status" value="1"/>
</dbReference>
<evidence type="ECO:0000256" key="10">
    <source>
        <dbReference type="ARBA" id="ARBA00023004"/>
    </source>
</evidence>
<keyword evidence="6 13" id="KW-0812">Transmembrane</keyword>
<name>A0ABV6EEC3_9GAMM</name>
<evidence type="ECO:0000256" key="11">
    <source>
        <dbReference type="ARBA" id="ARBA00023136"/>
    </source>
</evidence>
<comment type="caution">
    <text evidence="15">The sequence shown here is derived from an EMBL/GenBank/DDBJ whole genome shotgun (WGS) entry which is preliminary data.</text>
</comment>
<comment type="subcellular location">
    <subcellularLocation>
        <location evidence="2">Cell membrane</location>
        <topology evidence="2">Multi-pass membrane protein</topology>
    </subcellularLocation>
</comment>
<keyword evidence="11 13" id="KW-0472">Membrane</keyword>
<feature type="transmembrane region" description="Helical" evidence="13">
    <location>
        <begin position="12"/>
        <end position="33"/>
    </location>
</feature>
<evidence type="ECO:0000256" key="9">
    <source>
        <dbReference type="ARBA" id="ARBA00022989"/>
    </source>
</evidence>
<evidence type="ECO:0000256" key="6">
    <source>
        <dbReference type="ARBA" id="ARBA00022692"/>
    </source>
</evidence>
<evidence type="ECO:0000256" key="2">
    <source>
        <dbReference type="ARBA" id="ARBA00004651"/>
    </source>
</evidence>
<evidence type="ECO:0000256" key="8">
    <source>
        <dbReference type="ARBA" id="ARBA00022982"/>
    </source>
</evidence>
<dbReference type="InterPro" id="IPR011577">
    <property type="entry name" value="Cyt_b561_bac/Ni-Hgenase"/>
</dbReference>
<evidence type="ECO:0000256" key="5">
    <source>
        <dbReference type="ARBA" id="ARBA00022617"/>
    </source>
</evidence>
<reference evidence="15 16" key="1">
    <citation type="submission" date="2024-09" db="EMBL/GenBank/DDBJ databases">
        <authorList>
            <person name="Sun Q."/>
            <person name="Mori K."/>
        </authorList>
    </citation>
    <scope>NUCLEOTIDE SEQUENCE [LARGE SCALE GENOMIC DNA]</scope>
    <source>
        <strain evidence="15 16">CCM 8626</strain>
    </source>
</reference>
<keyword evidence="8" id="KW-0249">Electron transport</keyword>
<dbReference type="InterPro" id="IPR052168">
    <property type="entry name" value="Cytochrome_b561_oxidase"/>
</dbReference>
<feature type="domain" description="Cytochrome b561 bacterial/Ni-hydrogenase" evidence="14">
    <location>
        <begin position="5"/>
        <end position="174"/>
    </location>
</feature>
<gene>
    <name evidence="15" type="ORF">ACFFJ3_12720</name>
</gene>
<dbReference type="PANTHER" id="PTHR30529:SF3">
    <property type="entry name" value="CYTOCHROME B561 HOMOLOG 1"/>
    <property type="match status" value="1"/>
</dbReference>
<keyword evidence="4" id="KW-1003">Cell membrane</keyword>
<evidence type="ECO:0000259" key="14">
    <source>
        <dbReference type="Pfam" id="PF01292"/>
    </source>
</evidence>
<keyword evidence="7" id="KW-0479">Metal-binding</keyword>
<dbReference type="Proteomes" id="UP001589792">
    <property type="component" value="Unassembled WGS sequence"/>
</dbReference>
<keyword evidence="9 13" id="KW-1133">Transmembrane helix</keyword>
<accession>A0ABV6EEC3</accession>
<evidence type="ECO:0000256" key="4">
    <source>
        <dbReference type="ARBA" id="ARBA00022475"/>
    </source>
</evidence>
<comment type="similarity">
    <text evidence="12">Belongs to the cytochrome b561 family.</text>
</comment>
<feature type="transmembrane region" description="Helical" evidence="13">
    <location>
        <begin position="91"/>
        <end position="110"/>
    </location>
</feature>
<feature type="transmembrane region" description="Helical" evidence="13">
    <location>
        <begin position="141"/>
        <end position="163"/>
    </location>
</feature>
<keyword evidence="10" id="KW-0408">Iron</keyword>
<keyword evidence="5" id="KW-0349">Heme</keyword>
<feature type="transmembrane region" description="Helical" evidence="13">
    <location>
        <begin position="45"/>
        <end position="64"/>
    </location>
</feature>
<dbReference type="InterPro" id="IPR016174">
    <property type="entry name" value="Di-haem_cyt_TM"/>
</dbReference>
<comment type="cofactor">
    <cofactor evidence="1">
        <name>heme b</name>
        <dbReference type="ChEBI" id="CHEBI:60344"/>
    </cofactor>
</comment>
<evidence type="ECO:0000256" key="7">
    <source>
        <dbReference type="ARBA" id="ARBA00022723"/>
    </source>
</evidence>
<evidence type="ECO:0000256" key="3">
    <source>
        <dbReference type="ARBA" id="ARBA00022448"/>
    </source>
</evidence>
<dbReference type="PANTHER" id="PTHR30529">
    <property type="entry name" value="CYTOCHROME B561"/>
    <property type="match status" value="1"/>
</dbReference>
<proteinExistence type="inferred from homology"/>
<evidence type="ECO:0000313" key="15">
    <source>
        <dbReference type="EMBL" id="MFC0227358.1"/>
    </source>
</evidence>
<dbReference type="SUPFAM" id="SSF81342">
    <property type="entry name" value="Transmembrane di-heme cytochromes"/>
    <property type="match status" value="1"/>
</dbReference>
<sequence>MNKKFSPSQILFHWIILIFIVLTYATMELKGIAPKGSDTREWMKTLHYTFGVSVMMLTLIRVMLKIIHKNPDIIPTPPHWQITLSKAVHGILYLIFIALPLLGILTLYYGKVEWSLFSYVMPVSNEPNDNIRHTLKEIHEFIASAGYFVIGIHALAAIFHHYIMRDNTLIRMLPWKK</sequence>
<dbReference type="Gene3D" id="1.20.950.20">
    <property type="entry name" value="Transmembrane di-heme cytochromes, Chain C"/>
    <property type="match status" value="1"/>
</dbReference>
<evidence type="ECO:0000313" key="16">
    <source>
        <dbReference type="Proteomes" id="UP001589792"/>
    </source>
</evidence>
<organism evidence="15 16">
    <name type="scientific">Serratia aquatilis</name>
    <dbReference type="NCBI Taxonomy" id="1737515"/>
    <lineage>
        <taxon>Bacteria</taxon>
        <taxon>Pseudomonadati</taxon>
        <taxon>Pseudomonadota</taxon>
        <taxon>Gammaproteobacteria</taxon>
        <taxon>Enterobacterales</taxon>
        <taxon>Yersiniaceae</taxon>
        <taxon>Serratia</taxon>
    </lineage>
</organism>
<keyword evidence="3" id="KW-0813">Transport</keyword>
<protein>
    <submittedName>
        <fullName evidence="15">Cytochrome b</fullName>
    </submittedName>
</protein>
<evidence type="ECO:0000256" key="12">
    <source>
        <dbReference type="ARBA" id="ARBA00037975"/>
    </source>
</evidence>
<keyword evidence="16" id="KW-1185">Reference proteome</keyword>
<dbReference type="EMBL" id="JBHLXG010000010">
    <property type="protein sequence ID" value="MFC0227358.1"/>
    <property type="molecule type" value="Genomic_DNA"/>
</dbReference>
<evidence type="ECO:0000256" key="1">
    <source>
        <dbReference type="ARBA" id="ARBA00001970"/>
    </source>
</evidence>